<reference evidence="1" key="1">
    <citation type="journal article" date="2015" name="Nature">
        <title>Complex archaea that bridge the gap between prokaryotes and eukaryotes.</title>
        <authorList>
            <person name="Spang A."/>
            <person name="Saw J.H."/>
            <person name="Jorgensen S.L."/>
            <person name="Zaremba-Niedzwiedzka K."/>
            <person name="Martijn J."/>
            <person name="Lind A.E."/>
            <person name="van Eijk R."/>
            <person name="Schleper C."/>
            <person name="Guy L."/>
            <person name="Ettema T.J."/>
        </authorList>
    </citation>
    <scope>NUCLEOTIDE SEQUENCE</scope>
</reference>
<organism evidence="1">
    <name type="scientific">marine sediment metagenome</name>
    <dbReference type="NCBI Taxonomy" id="412755"/>
    <lineage>
        <taxon>unclassified sequences</taxon>
        <taxon>metagenomes</taxon>
        <taxon>ecological metagenomes</taxon>
    </lineage>
</organism>
<dbReference type="EMBL" id="LAZR01045140">
    <property type="protein sequence ID" value="KKK99587.1"/>
    <property type="molecule type" value="Genomic_DNA"/>
</dbReference>
<proteinExistence type="predicted"/>
<accession>A0A0F9A028</accession>
<evidence type="ECO:0000313" key="1">
    <source>
        <dbReference type="EMBL" id="KKK99587.1"/>
    </source>
</evidence>
<name>A0A0F9A028_9ZZZZ</name>
<protein>
    <submittedName>
        <fullName evidence="1">Uncharacterized protein</fullName>
    </submittedName>
</protein>
<dbReference type="AlphaFoldDB" id="A0A0F9A028"/>
<sequence>DLQSYVDVFTDFNEVDEPNIVIGGFGLGRDPNNDLTTGGKLYGYSWQNRDFYLNHFQRYINLFHP</sequence>
<comment type="caution">
    <text evidence="1">The sequence shown here is derived from an EMBL/GenBank/DDBJ whole genome shotgun (WGS) entry which is preliminary data.</text>
</comment>
<gene>
    <name evidence="1" type="ORF">LCGC14_2631240</name>
</gene>
<feature type="non-terminal residue" evidence="1">
    <location>
        <position position="1"/>
    </location>
</feature>